<feature type="compositionally biased region" description="Basic and acidic residues" evidence="2">
    <location>
        <begin position="161"/>
        <end position="175"/>
    </location>
</feature>
<feature type="compositionally biased region" description="Basic and acidic residues" evidence="2">
    <location>
        <begin position="1777"/>
        <end position="1793"/>
    </location>
</feature>
<feature type="compositionally biased region" description="Polar residues" evidence="2">
    <location>
        <begin position="342"/>
        <end position="361"/>
    </location>
</feature>
<protein>
    <recommendedName>
        <fullName evidence="5">Death inducer-obliterator 1</fullName>
    </recommendedName>
</protein>
<feature type="compositionally biased region" description="Low complexity" evidence="2">
    <location>
        <begin position="584"/>
        <end position="595"/>
    </location>
</feature>
<evidence type="ECO:0000256" key="1">
    <source>
        <dbReference type="SAM" id="Coils"/>
    </source>
</evidence>
<feature type="compositionally biased region" description="Basic and acidic residues" evidence="2">
    <location>
        <begin position="1635"/>
        <end position="1653"/>
    </location>
</feature>
<keyword evidence="4" id="KW-1185">Reference proteome</keyword>
<feature type="compositionally biased region" description="Polar residues" evidence="2">
    <location>
        <begin position="921"/>
        <end position="935"/>
    </location>
</feature>
<reference evidence="3" key="3">
    <citation type="submission" date="2025-09" db="UniProtKB">
        <authorList>
            <consortium name="Ensembl"/>
        </authorList>
    </citation>
    <scope>IDENTIFICATION</scope>
</reference>
<feature type="compositionally biased region" description="Low complexity" evidence="2">
    <location>
        <begin position="436"/>
        <end position="452"/>
    </location>
</feature>
<feature type="compositionally biased region" description="Basic and acidic residues" evidence="2">
    <location>
        <begin position="1422"/>
        <end position="1437"/>
    </location>
</feature>
<feature type="compositionally biased region" description="Basic and acidic residues" evidence="2">
    <location>
        <begin position="2093"/>
        <end position="2103"/>
    </location>
</feature>
<feature type="compositionally biased region" description="Basic and acidic residues" evidence="2">
    <location>
        <begin position="1201"/>
        <end position="1210"/>
    </location>
</feature>
<feature type="compositionally biased region" description="Basic and acidic residues" evidence="2">
    <location>
        <begin position="393"/>
        <end position="403"/>
    </location>
</feature>
<feature type="compositionally biased region" description="Gly residues" evidence="2">
    <location>
        <begin position="1112"/>
        <end position="1123"/>
    </location>
</feature>
<feature type="compositionally biased region" description="Basic and acidic residues" evidence="2">
    <location>
        <begin position="1017"/>
        <end position="1033"/>
    </location>
</feature>
<feature type="compositionally biased region" description="Low complexity" evidence="2">
    <location>
        <begin position="1683"/>
        <end position="1695"/>
    </location>
</feature>
<feature type="compositionally biased region" description="Polar residues" evidence="2">
    <location>
        <begin position="378"/>
        <end position="390"/>
    </location>
</feature>
<feature type="compositionally biased region" description="Basic and acidic residues" evidence="2">
    <location>
        <begin position="2152"/>
        <end position="2196"/>
    </location>
</feature>
<feature type="region of interest" description="Disordered" evidence="2">
    <location>
        <begin position="675"/>
        <end position="712"/>
    </location>
</feature>
<proteinExistence type="predicted"/>
<reference evidence="3" key="2">
    <citation type="submission" date="2025-08" db="UniProtKB">
        <authorList>
            <consortium name="Ensembl"/>
        </authorList>
    </citation>
    <scope>IDENTIFICATION</scope>
</reference>
<feature type="compositionally biased region" description="Basic residues" evidence="2">
    <location>
        <begin position="457"/>
        <end position="470"/>
    </location>
</feature>
<sequence length="2411" mass="263233">MSKDPAWIPKPPVLYGSDKLEIFQPYDPETPASTTPPLGSPSCPGSPSDSSSSGSVTIPIPSFLPSIKTAAPVSTSASVIPTQPTSSCTSDNNPTTSSDKKALPSILTTLFSHKSSDSTTSSDAHSTKPAVSTKKVSMPSDVSRSMLDPIVQQYGQKSKVKKMEDEENYLDRPYDPEEEYDPAMGYKTVAPQALDKVEADDAKLSDFVEDDVAYDPEDETIFQDIQSDTPATKPPIPDETLDSPSCPTPVPTSAPAQMSVQTTVTSNLPTGTVVVSAATLTEQQRMLEELNKQIEEQKRQLKEQEEALRQQREAVGMFMAQFSVSDSLMSPPGKTLPLNKLPSLQSSLKQMGSKPSESANVCSLRETSDGCNIESAADHQNVNIETTATVEQDESHENAEDSNKSAGEIEDSDVAYDPEDESLFDEIQDDVFKGSDSLSVKSGLSGSLKGASPNSYKSRRHRSSPKKRSRHDRDHHRSPSRQSQQRSPSHSRRHRERERHRKSERDRSRHRGRDHSERQGHHRKGRTTRRHSHGQRRSSSSSRKRHSMSPSPQPSRGPFPEVYETSKLASVSYNAQDSVEVERSTSSSSSFSVTRNDPGQSELECNLGTDKISTPCSQKQLHNTKLEISEPQKCPSPQKPLVTADTAIADDAPTALSSQVEKSCQQRPQLHDKLVTTVPLRELDPPIRDSPESPDPEPQFVKPSNTVQEENKEPVGLFSLSSGDYATESNEFSLSGQDVGNQTNDKTLDFGFSQSLNVGNQGVIETEKSIKRESSSLMHSELSYSGAGPDIGQKFAIATSKSVGAHSVPKNEDKDLSMKGVLTDGSDKVDLGSRSHLSVVDHLNTDARQPSEVGEKKLLKDENSHADMKEEINVHCKAGGLNLSCHRQEILHPDIGAQRNAHPDYRVSGIGGASPAMKSQGLDSHSRNLNWSGSESDVRNDWRGLDHSRLGPGTEGAFVQNNWRILQADREGVNIQKQTSGVIGECQKFGQSGPAMRDSSMQPTTQATTSILGPRPENIRLDSDTPVHDRRAPAPDFTGPKETGPAMDIQRPDLREKGPPDFVRPEPENTGLAMGDPGPNLREHLGPQFRRPDVRGSEIRGLWPERRSPGFVGPGPYGHGPWGPGSEPTGPRLDGVWSERQNIEAPESKMPGPESKKSCIDSQGPEGTRPTGPDLRASIGRGPEMGVQRLENRVFGPPDFLRPRPERRSQAIEAIGPGEVGPGGPEFNLSGPHNGGFYMDGAGPDQRKNNGPDFRGQQPENRGLCIVGPGSNRGGPGGPEFRVPQPENIGLSMDGPILDRRGSGGPQFRAPLPENRSSFMEGPHLEPREPGGPDFRGPGPDSRGLSMEGPRLERREPGGPDFRGPGPDSRGSSMAGPRLERREAGGPEFRRPGPDNRVSCMDGPRPDRRGPADPEFMGPGPRNRDFPIDGAGGERRGPGGPGFRSTGPGNRDLLMDGPRPERRGPGGPQLRGPLPENRASSMESPWPEHRQPGGPDFRGPDPNNRDLSMDGPRPDRRGHGGPEFRRSGPENRDLSMDGPQPGRKGPGGPQFRGPLPENRGSSMEDLWPEHREPGGSDFSSPGPDNRNLSFDGPRPDRRGPGGPQLRKSGPENRELSMDGSRPDRRGPEGPQLRRSGPENRDLSLDGPRPDRRGPGGPQHRGPLPEKRGSSIEGPWPEHREPGGPEFRGPGPENRGLSMDGPGPEKRGPGPTNRPRLSNRGVSMDGSGPDFRSPGHDNRGLPFDGPGHDHRGPRGPDFRGTRPENRGLSLDGPGPVERGPRGPDFRGPHPENRDLSIAGPGSDRKRPGGPDLGEPGFDGRGPAGGMRSENRLSSGPDFIGPGPEWRGPVVEGPVNDLVGSRDPNFRAQGPGGRGSFMEGSRPGRRGPGGPDFSKPGPGGPDFSRPGPRGRGSTMSRPRPDRRVSEGSSFSWSEHEQGERGLNFKGPGFERRPPIDGSLPAERRAPGEQNYHGQGFDQNLESSQSGVIEPNSIGPSSEEPEFKFRRGMRPPVMGALQPIRKGPGHQDFRESGYVREEPDSEGLHTDKQESEDYSFRESGFEMSDSHFEDPEPDWIRSHEPDCRKPGIRPNPPHSEVLRHDGRDDWGGSEEQSWQGPFHERRGCRGRGGRGLSFRQVPRPRIGAQDEWNDSGDSGPRKEHLDEWREPDHGDSRPFYQDNERHGEDSQPDHLHMGNDKRQPAFRGRLRAPRGKGRGDFITDPGSVNSYHSRREFEMESCDRRGPGGLRLQRPGNRNFSVQDPNEGPGTQRFENNLRQERRGVVGPVHDSRGPDAMHREPEQRGPHQFARHQDSRKLHLVNRPVGSDPNRGGKMFPGQPPRPRGALLPTPKEGLIRFPNHMIKNADVSSVKQNIKSQPVHGQQSKSVSQQGQVTSQELGSPTVKTNTPAVEKKAED</sequence>
<feature type="compositionally biased region" description="Polar residues" evidence="2">
    <location>
        <begin position="2361"/>
        <end position="2375"/>
    </location>
</feature>
<feature type="compositionally biased region" description="Basic and acidic residues" evidence="2">
    <location>
        <begin position="1662"/>
        <end position="1682"/>
    </location>
</feature>
<feature type="compositionally biased region" description="Basic residues" evidence="2">
    <location>
        <begin position="520"/>
        <end position="547"/>
    </location>
</feature>
<dbReference type="InParanoid" id="A0A672J666"/>
<feature type="compositionally biased region" description="Basic and acidic residues" evidence="2">
    <location>
        <begin position="2269"/>
        <end position="2311"/>
    </location>
</feature>
<feature type="compositionally biased region" description="Basic and acidic residues" evidence="2">
    <location>
        <begin position="1050"/>
        <end position="1067"/>
    </location>
</feature>
<dbReference type="OMA" id="TRICPGS"/>
<dbReference type="Ensembl" id="ENSSFAT00005051346.1">
    <property type="protein sequence ID" value="ENSSFAP00005049718.1"/>
    <property type="gene ID" value="ENSSFAG00005024019.1"/>
</dbReference>
<feature type="region of interest" description="Disordered" evidence="2">
    <location>
        <begin position="221"/>
        <end position="257"/>
    </location>
</feature>
<feature type="compositionally biased region" description="Low complexity" evidence="2">
    <location>
        <begin position="1332"/>
        <end position="1344"/>
    </location>
</feature>
<dbReference type="Proteomes" id="UP000472267">
    <property type="component" value="Chromosome 20"/>
</dbReference>
<feature type="region of interest" description="Disordered" evidence="2">
    <location>
        <begin position="436"/>
        <end position="616"/>
    </location>
</feature>
<evidence type="ECO:0000313" key="4">
    <source>
        <dbReference type="Proteomes" id="UP000472267"/>
    </source>
</evidence>
<feature type="compositionally biased region" description="Low complexity" evidence="2">
    <location>
        <begin position="2243"/>
        <end position="2252"/>
    </location>
</feature>
<feature type="compositionally biased region" description="Low complexity" evidence="2">
    <location>
        <begin position="117"/>
        <end position="128"/>
    </location>
</feature>
<feature type="compositionally biased region" description="Basic and acidic residues" evidence="2">
    <location>
        <begin position="681"/>
        <end position="691"/>
    </location>
</feature>
<feature type="compositionally biased region" description="Polar residues" evidence="2">
    <location>
        <begin position="72"/>
        <end position="97"/>
    </location>
</feature>
<feature type="coiled-coil region" evidence="1">
    <location>
        <begin position="277"/>
        <end position="314"/>
    </location>
</feature>
<feature type="compositionally biased region" description="Low complexity" evidence="2">
    <location>
        <begin position="33"/>
        <end position="61"/>
    </location>
</feature>
<feature type="compositionally biased region" description="Basic and acidic residues" evidence="2">
    <location>
        <begin position="1503"/>
        <end position="1535"/>
    </location>
</feature>
<feature type="compositionally biased region" description="Acidic residues" evidence="2">
    <location>
        <begin position="408"/>
        <end position="422"/>
    </location>
</feature>
<feature type="compositionally biased region" description="Polar residues" evidence="2">
    <location>
        <begin position="1974"/>
        <end position="1984"/>
    </location>
</feature>
<feature type="compositionally biased region" description="Polar residues" evidence="2">
    <location>
        <begin position="567"/>
        <end position="577"/>
    </location>
</feature>
<feature type="region of interest" description="Disordered" evidence="2">
    <location>
        <begin position="2361"/>
        <end position="2411"/>
    </location>
</feature>
<evidence type="ECO:0008006" key="5">
    <source>
        <dbReference type="Google" id="ProtNLM"/>
    </source>
</evidence>
<feature type="region of interest" description="Disordered" evidence="2">
    <location>
        <begin position="1006"/>
        <end position="2346"/>
    </location>
</feature>
<feature type="compositionally biased region" description="Low complexity" evidence="2">
    <location>
        <begin position="2376"/>
        <end position="2391"/>
    </location>
</feature>
<feature type="compositionally biased region" description="Basic and acidic residues" evidence="2">
    <location>
        <begin position="1378"/>
        <end position="1394"/>
    </location>
</feature>
<feature type="compositionally biased region" description="Basic and acidic residues" evidence="2">
    <location>
        <begin position="1081"/>
        <end position="1108"/>
    </location>
</feature>
<feature type="compositionally biased region" description="Basic and acidic residues" evidence="2">
    <location>
        <begin position="2226"/>
        <end position="2239"/>
    </location>
</feature>
<feature type="compositionally biased region" description="Basic residues" evidence="2">
    <location>
        <begin position="489"/>
        <end position="500"/>
    </location>
</feature>
<accession>A0A672J666</accession>
<reference evidence="3" key="1">
    <citation type="submission" date="2019-06" db="EMBL/GenBank/DDBJ databases">
        <authorList>
            <consortium name="Wellcome Sanger Institute Data Sharing"/>
        </authorList>
    </citation>
    <scope>NUCLEOTIDE SEQUENCE [LARGE SCALE GENOMIC DNA]</scope>
</reference>
<evidence type="ECO:0000313" key="3">
    <source>
        <dbReference type="Ensembl" id="ENSSFAP00005049718.1"/>
    </source>
</evidence>
<organism evidence="3 4">
    <name type="scientific">Salarias fasciatus</name>
    <name type="common">Jewelled blenny</name>
    <name type="synonym">Blennius fasciatus</name>
    <dbReference type="NCBI Taxonomy" id="181472"/>
    <lineage>
        <taxon>Eukaryota</taxon>
        <taxon>Metazoa</taxon>
        <taxon>Chordata</taxon>
        <taxon>Craniata</taxon>
        <taxon>Vertebrata</taxon>
        <taxon>Euteleostomi</taxon>
        <taxon>Actinopterygii</taxon>
        <taxon>Neopterygii</taxon>
        <taxon>Teleostei</taxon>
        <taxon>Neoteleostei</taxon>
        <taxon>Acanthomorphata</taxon>
        <taxon>Ovalentaria</taxon>
        <taxon>Blenniimorphae</taxon>
        <taxon>Blenniiformes</taxon>
        <taxon>Blennioidei</taxon>
        <taxon>Blenniidae</taxon>
        <taxon>Salariinae</taxon>
        <taxon>Salarias</taxon>
    </lineage>
</organism>
<feature type="compositionally biased region" description="Basic and acidic residues" evidence="2">
    <location>
        <begin position="1745"/>
        <end position="1764"/>
    </location>
</feature>
<name>A0A672J666_SALFA</name>
<evidence type="ECO:0000256" key="2">
    <source>
        <dbReference type="SAM" id="MobiDB-lite"/>
    </source>
</evidence>
<feature type="region of interest" description="Disordered" evidence="2">
    <location>
        <begin position="327"/>
        <end position="422"/>
    </location>
</feature>
<keyword evidence="1" id="KW-0175">Coiled coil</keyword>
<feature type="compositionally biased region" description="Low complexity" evidence="2">
    <location>
        <begin position="1359"/>
        <end position="1371"/>
    </location>
</feature>
<feature type="compositionally biased region" description="Polar residues" evidence="2">
    <location>
        <begin position="2392"/>
        <end position="2403"/>
    </location>
</feature>
<feature type="region of interest" description="Disordered" evidence="2">
    <location>
        <begin position="19"/>
        <end position="182"/>
    </location>
</feature>
<feature type="compositionally biased region" description="Basic and acidic residues" evidence="2">
    <location>
        <begin position="1608"/>
        <end position="1627"/>
    </location>
</feature>
<feature type="compositionally biased region" description="Basic and acidic residues" evidence="2">
    <location>
        <begin position="2022"/>
        <end position="2082"/>
    </location>
</feature>
<feature type="region of interest" description="Disordered" evidence="2">
    <location>
        <begin position="915"/>
        <end position="937"/>
    </location>
</feature>